<evidence type="ECO:0000313" key="1">
    <source>
        <dbReference type="EMBL" id="KAI9513022.1"/>
    </source>
</evidence>
<proteinExistence type="predicted"/>
<keyword evidence="2" id="KW-1185">Reference proteome</keyword>
<comment type="caution">
    <text evidence="1">The sequence shown here is derived from an EMBL/GenBank/DDBJ whole genome shotgun (WGS) entry which is preliminary data.</text>
</comment>
<sequence length="855" mass="92731">MNAPQVLQANKALPSLTRDKLPRPPPREDPDFSSNPAPRPPTKSTSKETVARSNNLRPPPIDVAASNESLGQNLGTLPGSPSSPSSPDSRVIRVGHSSRLRFASAWSRSSLPPHELDLMFRSIEGIYKADRMLLSRLREFGTNPSSPQALGDILMRWVDDLEAPYTSYCERYIAGFDTWEPVRNNTRLPGVLAAFSTTLPPPNASSKDSDPQIWTLDELFLLPMLRLKYFKRLYKRLLKGAQPGRSDHKLLASASEKLDKLLAIYDTRASLKVGSSVPTAQATEDEVVSSHRVRFKRGLTSKVPISLTELDSRLAVDKCLDVFTMKPRAVRLQIAPPSLPYARTMRISADVAIRFVPRSTGVEVNHPGGLIFILSDLFLVCEKMAPGERSTNTPGADMWLLYPPLAGKHLKVAKVEGEDRAVQVTIMRKEKLDLVFSSVAMRERVLSRFKECIEFASAVYATSKHPLPPMPTLNGIPKAQPAPGDGDSIPSSQTAPDLRQSTGPPTTSSPISSPPSRNSHDVPMATISHMSNMPNQVPSIEAQTQQGGGWTQPVHDPHSTGTYPTRQSFQASFIGGTPLGPASVSQGPSPQPVFDPGQFPPQRATSADPLNRRGPLNLPQIQQPMPSIAPSSFQRPTPRLPPNPANGQVAPPNPHPIVPPGVLRKSPSASFLHAPPESRRAPPFDGVPRPGMGSMPDPQVPRARSMGHVGEPQSRVLPPSAQFRTSTTAIGSIDEPSPPTSPTATNPGPGRTMFLKQAHAQWKSLGSAKLKLYCQQPTNVKQLVVEAEDRNKSVLISTIVLTDGVERVAKTGVAVELSDNGSRTGIIYMIQLRNEQAAVGLYDSLLAGSDRMGAR</sequence>
<protein>
    <submittedName>
        <fullName evidence="1">Uncharacterized protein</fullName>
    </submittedName>
</protein>
<organism evidence="1 2">
    <name type="scientific">Russula earlei</name>
    <dbReference type="NCBI Taxonomy" id="71964"/>
    <lineage>
        <taxon>Eukaryota</taxon>
        <taxon>Fungi</taxon>
        <taxon>Dikarya</taxon>
        <taxon>Basidiomycota</taxon>
        <taxon>Agaricomycotina</taxon>
        <taxon>Agaricomycetes</taxon>
        <taxon>Russulales</taxon>
        <taxon>Russulaceae</taxon>
        <taxon>Russula</taxon>
    </lineage>
</organism>
<gene>
    <name evidence="1" type="ORF">F5148DRAFT_1273287</name>
</gene>
<name>A0ACC0UNG2_9AGAM</name>
<reference evidence="1" key="1">
    <citation type="submission" date="2021-03" db="EMBL/GenBank/DDBJ databases">
        <title>Evolutionary priming and transition to the ectomycorrhizal habit in an iconic lineage of mushroom-forming fungi: is preadaptation a requirement?</title>
        <authorList>
            <consortium name="DOE Joint Genome Institute"/>
            <person name="Looney B.P."/>
            <person name="Miyauchi S."/>
            <person name="Morin E."/>
            <person name="Drula E."/>
            <person name="Courty P.E."/>
            <person name="Chicoki N."/>
            <person name="Fauchery L."/>
            <person name="Kohler A."/>
            <person name="Kuo A."/>
            <person name="LaButti K."/>
            <person name="Pangilinan J."/>
            <person name="Lipzen A."/>
            <person name="Riley R."/>
            <person name="Andreopoulos W."/>
            <person name="He G."/>
            <person name="Johnson J."/>
            <person name="Barry K.W."/>
            <person name="Grigoriev I.V."/>
            <person name="Nagy L."/>
            <person name="Hibbett D."/>
            <person name="Henrissat B."/>
            <person name="Matheny P.B."/>
            <person name="Labbe J."/>
            <person name="Martin A.F."/>
        </authorList>
    </citation>
    <scope>NUCLEOTIDE SEQUENCE</scope>
    <source>
        <strain evidence="1">BPL698</strain>
    </source>
</reference>
<dbReference type="Proteomes" id="UP001207468">
    <property type="component" value="Unassembled WGS sequence"/>
</dbReference>
<dbReference type="EMBL" id="JAGFNK010000003">
    <property type="protein sequence ID" value="KAI9513022.1"/>
    <property type="molecule type" value="Genomic_DNA"/>
</dbReference>
<accession>A0ACC0UNG2</accession>
<evidence type="ECO:0000313" key="2">
    <source>
        <dbReference type="Proteomes" id="UP001207468"/>
    </source>
</evidence>